<dbReference type="Gene3D" id="3.30.70.370">
    <property type="match status" value="1"/>
</dbReference>
<sequence>MPRYALLATHSLGQPASDAGEDVAAVVQLLGTDGEPEGALEPVTRDRIPAVVAAIEARGLRWVWDRTGDWYPSLLAAGVSVERAHDLSLCRNILRFSTSADETAYVDSLRRQDPDAADGPPQALAPPRPPENQGALFEEAKPATAAAETLAEEFRRQLEAVPRTPRGRRLQLLLAAESAGAVIAAEMRHHGIPWRSDIHAALLRDELGPRTAHGVRPARLEELAHLLRSLLGDPALNPDSHQDLLRALNRAGVPAKSTSQWELQEYTHPALKPLLRYKKLSRLLSANGWAWLDAWVADGRFRPEYVVGGVVTGRWASRGGGALQIPHGIRDAVRADPGRVFVVADAAQLEPRVLAALAGDRALADAARGRDLYQGIADRGFGGDRASAKIAMLGAMYGATTGESGRLLPQLARTFPRAVGLVEQAARHGEGGGEVCTFLGRCSPPASPQWLAAQRTSSAEEQRRADQAARTRGRFTRNFVVQGTAAEWALCWLGELRRRLRAERAAGREVGEVVFFLHDEVVLHVPAAFAADASAIVEQAAAAAAELMFGSIPVEFPVSVATVDSYADAK</sequence>
<dbReference type="SMART" id="SM00482">
    <property type="entry name" value="POLAc"/>
    <property type="match status" value="1"/>
</dbReference>
<dbReference type="Pfam" id="PF00476">
    <property type="entry name" value="DNA_pol_A"/>
    <property type="match status" value="1"/>
</dbReference>
<protein>
    <recommendedName>
        <fullName evidence="1">DNA-directed DNA polymerase</fullName>
        <ecNumber evidence="1">2.7.7.7</ecNumber>
    </recommendedName>
</protein>
<evidence type="ECO:0000256" key="1">
    <source>
        <dbReference type="ARBA" id="ARBA00012417"/>
    </source>
</evidence>
<keyword evidence="7" id="KW-1185">Reference proteome</keyword>
<evidence type="ECO:0000259" key="5">
    <source>
        <dbReference type="SMART" id="SM00482"/>
    </source>
</evidence>
<dbReference type="PANTHER" id="PTHR10133">
    <property type="entry name" value="DNA POLYMERASE I"/>
    <property type="match status" value="1"/>
</dbReference>
<evidence type="ECO:0000256" key="2">
    <source>
        <dbReference type="ARBA" id="ARBA00022705"/>
    </source>
</evidence>
<dbReference type="PANTHER" id="PTHR10133:SF27">
    <property type="entry name" value="DNA POLYMERASE NU"/>
    <property type="match status" value="1"/>
</dbReference>
<dbReference type="InterPro" id="IPR001098">
    <property type="entry name" value="DNA-dir_DNA_pol_A_palm_dom"/>
</dbReference>
<keyword evidence="6" id="KW-0269">Exonuclease</keyword>
<feature type="domain" description="DNA-directed DNA polymerase family A palm" evidence="5">
    <location>
        <begin position="329"/>
        <end position="529"/>
    </location>
</feature>
<organism evidence="6 7">
    <name type="scientific">Arthrobacter halodurans</name>
    <dbReference type="NCBI Taxonomy" id="516699"/>
    <lineage>
        <taxon>Bacteria</taxon>
        <taxon>Bacillati</taxon>
        <taxon>Actinomycetota</taxon>
        <taxon>Actinomycetes</taxon>
        <taxon>Micrococcales</taxon>
        <taxon>Micrococcaceae</taxon>
        <taxon>Arthrobacter</taxon>
    </lineage>
</organism>
<keyword evidence="6" id="KW-0378">Hydrolase</keyword>
<dbReference type="EC" id="2.7.7.7" evidence="1"/>
<evidence type="ECO:0000313" key="6">
    <source>
        <dbReference type="EMBL" id="MFB0834813.1"/>
    </source>
</evidence>
<evidence type="ECO:0000313" key="7">
    <source>
        <dbReference type="Proteomes" id="UP001575652"/>
    </source>
</evidence>
<dbReference type="GO" id="GO:0004527">
    <property type="term" value="F:exonuclease activity"/>
    <property type="evidence" value="ECO:0007669"/>
    <property type="project" value="UniProtKB-KW"/>
</dbReference>
<comment type="catalytic activity">
    <reaction evidence="3">
        <text>DNA(n) + a 2'-deoxyribonucleoside 5'-triphosphate = DNA(n+1) + diphosphate</text>
        <dbReference type="Rhea" id="RHEA:22508"/>
        <dbReference type="Rhea" id="RHEA-COMP:17339"/>
        <dbReference type="Rhea" id="RHEA-COMP:17340"/>
        <dbReference type="ChEBI" id="CHEBI:33019"/>
        <dbReference type="ChEBI" id="CHEBI:61560"/>
        <dbReference type="ChEBI" id="CHEBI:173112"/>
        <dbReference type="EC" id="2.7.7.7"/>
    </reaction>
</comment>
<keyword evidence="6" id="KW-0540">Nuclease</keyword>
<dbReference type="EMBL" id="JBHDLJ010000006">
    <property type="protein sequence ID" value="MFB0834813.1"/>
    <property type="molecule type" value="Genomic_DNA"/>
</dbReference>
<dbReference type="Gene3D" id="1.10.150.20">
    <property type="entry name" value="5' to 3' exonuclease, C-terminal subdomain"/>
    <property type="match status" value="1"/>
</dbReference>
<evidence type="ECO:0000256" key="4">
    <source>
        <dbReference type="SAM" id="MobiDB-lite"/>
    </source>
</evidence>
<dbReference type="InterPro" id="IPR043502">
    <property type="entry name" value="DNA/RNA_pol_sf"/>
</dbReference>
<feature type="region of interest" description="Disordered" evidence="4">
    <location>
        <begin position="111"/>
        <end position="134"/>
    </location>
</feature>
<comment type="caution">
    <text evidence="6">The sequence shown here is derived from an EMBL/GenBank/DDBJ whole genome shotgun (WGS) entry which is preliminary data.</text>
</comment>
<accession>A0ABV4UME3</accession>
<evidence type="ECO:0000256" key="3">
    <source>
        <dbReference type="ARBA" id="ARBA00049244"/>
    </source>
</evidence>
<dbReference type="NCBIfam" id="NF011538">
    <property type="entry name" value="PRK14975.1-1"/>
    <property type="match status" value="1"/>
</dbReference>
<reference evidence="6 7" key="1">
    <citation type="submission" date="2024-09" db="EMBL/GenBank/DDBJ databases">
        <authorList>
            <person name="Salinas-Garcia M.A."/>
            <person name="Prieme A."/>
        </authorList>
    </citation>
    <scope>NUCLEOTIDE SEQUENCE [LARGE SCALE GENOMIC DNA]</scope>
    <source>
        <strain evidence="6 7">DSM 21081</strain>
    </source>
</reference>
<dbReference type="CDD" id="cd06444">
    <property type="entry name" value="DNA_pol_A"/>
    <property type="match status" value="1"/>
</dbReference>
<keyword evidence="2" id="KW-0235">DNA replication</keyword>
<dbReference type="SUPFAM" id="SSF56672">
    <property type="entry name" value="DNA/RNA polymerases"/>
    <property type="match status" value="1"/>
</dbReference>
<name>A0ABV4UME3_9MICC</name>
<dbReference type="RefSeq" id="WP_373971986.1">
    <property type="nucleotide sequence ID" value="NZ_JBHDLJ010000006.1"/>
</dbReference>
<gene>
    <name evidence="6" type="ORF">ACETWP_09455</name>
</gene>
<dbReference type="InterPro" id="IPR002298">
    <property type="entry name" value="DNA_polymerase_A"/>
</dbReference>
<proteinExistence type="predicted"/>
<dbReference type="Proteomes" id="UP001575652">
    <property type="component" value="Unassembled WGS sequence"/>
</dbReference>